<evidence type="ECO:0000256" key="3">
    <source>
        <dbReference type="ARBA" id="ARBA00022729"/>
    </source>
</evidence>
<proteinExistence type="inferred from homology"/>
<keyword evidence="2" id="KW-0813">Transport</keyword>
<dbReference type="Gene3D" id="3.40.190.10">
    <property type="entry name" value="Periplasmic binding protein-like II"/>
    <property type="match status" value="2"/>
</dbReference>
<evidence type="ECO:0000313" key="6">
    <source>
        <dbReference type="Proteomes" id="UP001153069"/>
    </source>
</evidence>
<dbReference type="AlphaFoldDB" id="A0A9N8EFT0"/>
<dbReference type="SMART" id="SM00062">
    <property type="entry name" value="PBPb"/>
    <property type="match status" value="1"/>
</dbReference>
<evidence type="ECO:0000256" key="1">
    <source>
        <dbReference type="ARBA" id="ARBA00010333"/>
    </source>
</evidence>
<comment type="similarity">
    <text evidence="1">Belongs to the bacterial solute-binding protein 3 family.</text>
</comment>
<dbReference type="OrthoDB" id="47924at2759"/>
<dbReference type="GO" id="GO:0006865">
    <property type="term" value="P:amino acid transport"/>
    <property type="evidence" value="ECO:0007669"/>
    <property type="project" value="TreeGrafter"/>
</dbReference>
<dbReference type="InterPro" id="IPR051455">
    <property type="entry name" value="Bact_solute-bind_prot3"/>
</dbReference>
<dbReference type="EMBL" id="CAICTM010001128">
    <property type="protein sequence ID" value="CAB9520747.1"/>
    <property type="molecule type" value="Genomic_DNA"/>
</dbReference>
<protein>
    <submittedName>
        <fullName evidence="5">Amino-acid ABC transporter-binding protein YhdW</fullName>
    </submittedName>
</protein>
<feature type="domain" description="Solute-binding protein family 3/N-terminal" evidence="4">
    <location>
        <begin position="55"/>
        <end position="293"/>
    </location>
</feature>
<sequence length="355" mass="38006">MYQRNLGSIIPRGGLNVINAGTSGLIFSTPFGSLDVMGPGPVPGGTLDKIKKRGHLNCGITRRAGFGVFNTEKLKWEGFDVDYCKALSAAIFDGAAHHVVYHVLPATERFVVQAMGKVDVLSRITTYNFERDVSEPTSMTGFSFSQPVFYDGLSFGGLPGFAECADALDTTTGICVDLKICVNDGTTTVKRTRELFPEDNIVVKPTGEEALAGLVSGECNAVAGGSHDLARASVESVGYTGNYAIGVNRFSKDPLALVTNQDDPEWTDFVYWVVTSTFFAEEQGITKDLAGSKMPTTNLFGPLYTRMFINAVQAVGNHGEIYTRNVEPLVPRGGLNALNSGGAQIYPLPGIPLAL</sequence>
<organism evidence="5 6">
    <name type="scientific">Seminavis robusta</name>
    <dbReference type="NCBI Taxonomy" id="568900"/>
    <lineage>
        <taxon>Eukaryota</taxon>
        <taxon>Sar</taxon>
        <taxon>Stramenopiles</taxon>
        <taxon>Ochrophyta</taxon>
        <taxon>Bacillariophyta</taxon>
        <taxon>Bacillariophyceae</taxon>
        <taxon>Bacillariophycidae</taxon>
        <taxon>Naviculales</taxon>
        <taxon>Naviculaceae</taxon>
        <taxon>Seminavis</taxon>
    </lineage>
</organism>
<evidence type="ECO:0000256" key="2">
    <source>
        <dbReference type="ARBA" id="ARBA00022448"/>
    </source>
</evidence>
<dbReference type="SUPFAM" id="SSF53850">
    <property type="entry name" value="Periplasmic binding protein-like II"/>
    <property type="match status" value="1"/>
</dbReference>
<dbReference type="Proteomes" id="UP001153069">
    <property type="component" value="Unassembled WGS sequence"/>
</dbReference>
<reference evidence="5" key="1">
    <citation type="submission" date="2020-06" db="EMBL/GenBank/DDBJ databases">
        <authorList>
            <consortium name="Plant Systems Biology data submission"/>
        </authorList>
    </citation>
    <scope>NUCLEOTIDE SEQUENCE</scope>
    <source>
        <strain evidence="5">D6</strain>
    </source>
</reference>
<evidence type="ECO:0000313" key="5">
    <source>
        <dbReference type="EMBL" id="CAB9520747.1"/>
    </source>
</evidence>
<dbReference type="InterPro" id="IPR001638">
    <property type="entry name" value="Solute-binding_3/MltF_N"/>
</dbReference>
<dbReference type="PANTHER" id="PTHR30085:SF6">
    <property type="entry name" value="ABC TRANSPORTER GLUTAMINE-BINDING PROTEIN GLNH"/>
    <property type="match status" value="1"/>
</dbReference>
<keyword evidence="3" id="KW-0732">Signal</keyword>
<gene>
    <name evidence="5" type="ORF">SEMRO_1130_G244570.1</name>
</gene>
<dbReference type="PANTHER" id="PTHR30085">
    <property type="entry name" value="AMINO ACID ABC TRANSPORTER PERMEASE"/>
    <property type="match status" value="1"/>
</dbReference>
<accession>A0A9N8EFT0</accession>
<keyword evidence="6" id="KW-1185">Reference proteome</keyword>
<comment type="caution">
    <text evidence="5">The sequence shown here is derived from an EMBL/GenBank/DDBJ whole genome shotgun (WGS) entry which is preliminary data.</text>
</comment>
<evidence type="ECO:0000259" key="4">
    <source>
        <dbReference type="SMART" id="SM00062"/>
    </source>
</evidence>
<name>A0A9N8EFT0_9STRA</name>